<reference evidence="1" key="1">
    <citation type="submission" date="2022-04" db="EMBL/GenBank/DDBJ databases">
        <title>Whole genome sequence of Sphaerotilus sp. FB-5.</title>
        <authorList>
            <person name="Takeda M."/>
            <person name="Narihara S."/>
            <person name="Akimoto M."/>
            <person name="Akimoto R."/>
            <person name="Nishiyashiki S."/>
            <person name="Murakami T."/>
        </authorList>
    </citation>
    <scope>NUCLEOTIDE SEQUENCE</scope>
    <source>
        <strain evidence="1">FB-5</strain>
    </source>
</reference>
<evidence type="ECO:0000313" key="2">
    <source>
        <dbReference type="Proteomes" id="UP001057498"/>
    </source>
</evidence>
<proteinExistence type="predicted"/>
<gene>
    <name evidence="1" type="ORF">CATMQ487_31230</name>
</gene>
<organism evidence="1 2">
    <name type="scientific">Sphaerotilus microaerophilus</name>
    <dbReference type="NCBI Taxonomy" id="2914710"/>
    <lineage>
        <taxon>Bacteria</taxon>
        <taxon>Pseudomonadati</taxon>
        <taxon>Pseudomonadota</taxon>
        <taxon>Betaproteobacteria</taxon>
        <taxon>Burkholderiales</taxon>
        <taxon>Sphaerotilaceae</taxon>
        <taxon>Sphaerotilus</taxon>
    </lineage>
</organism>
<evidence type="ECO:0000313" key="1">
    <source>
        <dbReference type="EMBL" id="BDI06153.1"/>
    </source>
</evidence>
<protein>
    <submittedName>
        <fullName evidence="1">Uncharacterized protein</fullName>
    </submittedName>
</protein>
<dbReference type="EMBL" id="AP025730">
    <property type="protein sequence ID" value="BDI06153.1"/>
    <property type="molecule type" value="Genomic_DNA"/>
</dbReference>
<name>A0ABN6PQ22_9BURK</name>
<sequence>MDRKPQPRRTHRRVGASELAQMAVCERRVLLEHRFGKRNSDERRRAMQRGQRVHRRCLQEGRRGAIAWRWIRLVIDWVRRLLGLLRVGGGR</sequence>
<dbReference type="Proteomes" id="UP001057498">
    <property type="component" value="Chromosome"/>
</dbReference>
<keyword evidence="2" id="KW-1185">Reference proteome</keyword>
<accession>A0ABN6PQ22</accession>